<keyword evidence="5 7" id="KW-1133">Transmembrane helix</keyword>
<evidence type="ECO:0000256" key="5">
    <source>
        <dbReference type="ARBA" id="ARBA00022989"/>
    </source>
</evidence>
<feature type="domain" description="ABC transmembrane type-1" evidence="9">
    <location>
        <begin position="33"/>
        <end position="315"/>
    </location>
</feature>
<organism evidence="10 11">
    <name type="scientific">Actinoplanes couchii</name>
    <dbReference type="NCBI Taxonomy" id="403638"/>
    <lineage>
        <taxon>Bacteria</taxon>
        <taxon>Bacillati</taxon>
        <taxon>Actinomycetota</taxon>
        <taxon>Actinomycetes</taxon>
        <taxon>Micromonosporales</taxon>
        <taxon>Micromonosporaceae</taxon>
        <taxon>Actinoplanes</taxon>
    </lineage>
</organism>
<dbReference type="SUPFAM" id="SSF90123">
    <property type="entry name" value="ABC transporter transmembrane region"/>
    <property type="match status" value="1"/>
</dbReference>
<feature type="transmembrane region" description="Helical" evidence="7">
    <location>
        <begin position="73"/>
        <end position="95"/>
    </location>
</feature>
<evidence type="ECO:0000256" key="6">
    <source>
        <dbReference type="ARBA" id="ARBA00023136"/>
    </source>
</evidence>
<keyword evidence="11" id="KW-1185">Reference proteome</keyword>
<keyword evidence="2 7" id="KW-0812">Transmembrane</keyword>
<dbReference type="CDD" id="cd07346">
    <property type="entry name" value="ABC_6TM_exporters"/>
    <property type="match status" value="1"/>
</dbReference>
<gene>
    <name evidence="10" type="ORF">Aco03nite_000370</name>
</gene>
<evidence type="ECO:0000256" key="4">
    <source>
        <dbReference type="ARBA" id="ARBA00022840"/>
    </source>
</evidence>
<dbReference type="PANTHER" id="PTHR43394">
    <property type="entry name" value="ATP-DEPENDENT PERMEASE MDL1, MITOCHONDRIAL"/>
    <property type="match status" value="1"/>
</dbReference>
<protein>
    <submittedName>
        <fullName evidence="10">Multidrug ABC transporter permease</fullName>
    </submittedName>
</protein>
<dbReference type="InterPro" id="IPR003439">
    <property type="entry name" value="ABC_transporter-like_ATP-bd"/>
</dbReference>
<dbReference type="RefSeq" id="WP_203792341.1">
    <property type="nucleotide sequence ID" value="NZ_BAAAQE010000090.1"/>
</dbReference>
<comment type="subcellular location">
    <subcellularLocation>
        <location evidence="1">Cell membrane</location>
        <topology evidence="1">Multi-pass membrane protein</topology>
    </subcellularLocation>
</comment>
<dbReference type="Pfam" id="PF00005">
    <property type="entry name" value="ABC_tran"/>
    <property type="match status" value="1"/>
</dbReference>
<proteinExistence type="predicted"/>
<dbReference type="SMART" id="SM00382">
    <property type="entry name" value="AAA"/>
    <property type="match status" value="1"/>
</dbReference>
<sequence>MTSRDRTLLPVAGAAQTWAAVRRLLRPRWPLAVLAGAVLTLGSAIGLVTIRLLCHIVDLVAAGRPADALNAPIVALVLVAVGQAVAAGWGLTLVARLGEGMLADLREQFIDRVLGLPLEQVEQAGTGDLTSRVTNDVTVIATAVRSALPELVRSMLTIVLTVVGLAVLDWRFLVAALLAAPIQIHTVRWYSGRALPLYARQRIAVGALQQQLQETVSGAGTVRALRLQDEHRDRVRIRSLDAVSWTMRGIRVLTRFYGRLNLAEFTGLAAVLVAGFLLVRNGSVTIGAATVAALYFHSLFTPINTALGLVDDAQAAGAGLVRLVGVTDLPATADPVATGPVRTTVAVDAVEHAYRPGRPVLRGVSLEVAAAERVALVGASGAGKTTLAGLIAGVRRPTGGVIRLGGTSMADLDPADVRRSVVILTQEVHVFAGPLGDDLRLARPDGTDEQLRSALARVGAADWVAALPDGLGTVVGAGGHRLTVTQAQQLALARLVLADPPIAVLDEATAEAGSAGARLLEAAVEKALAGRTGIVVAHRLGQAVSADRVVVLDAGRVLEAGTHGELAARPGGHYAMLWQAWANHRPPA</sequence>
<evidence type="ECO:0000256" key="1">
    <source>
        <dbReference type="ARBA" id="ARBA00004651"/>
    </source>
</evidence>
<dbReference type="PROSITE" id="PS50893">
    <property type="entry name" value="ABC_TRANSPORTER_2"/>
    <property type="match status" value="1"/>
</dbReference>
<evidence type="ECO:0000313" key="11">
    <source>
        <dbReference type="Proteomes" id="UP000612282"/>
    </source>
</evidence>
<dbReference type="InterPro" id="IPR039421">
    <property type="entry name" value="Type_1_exporter"/>
</dbReference>
<dbReference type="Gene3D" id="1.20.1560.10">
    <property type="entry name" value="ABC transporter type 1, transmembrane domain"/>
    <property type="match status" value="1"/>
</dbReference>
<keyword evidence="4" id="KW-0067">ATP-binding</keyword>
<feature type="domain" description="ABC transporter" evidence="8">
    <location>
        <begin position="345"/>
        <end position="579"/>
    </location>
</feature>
<evidence type="ECO:0000256" key="3">
    <source>
        <dbReference type="ARBA" id="ARBA00022741"/>
    </source>
</evidence>
<keyword evidence="3" id="KW-0547">Nucleotide-binding</keyword>
<comment type="caution">
    <text evidence="10">The sequence shown here is derived from an EMBL/GenBank/DDBJ whole genome shotgun (WGS) entry which is preliminary data.</text>
</comment>
<dbReference type="PANTHER" id="PTHR43394:SF1">
    <property type="entry name" value="ATP-BINDING CASSETTE SUB-FAMILY B MEMBER 10, MITOCHONDRIAL"/>
    <property type="match status" value="1"/>
</dbReference>
<evidence type="ECO:0000256" key="7">
    <source>
        <dbReference type="SAM" id="Phobius"/>
    </source>
</evidence>
<feature type="transmembrane region" description="Helical" evidence="7">
    <location>
        <begin position="256"/>
        <end position="279"/>
    </location>
</feature>
<evidence type="ECO:0000259" key="9">
    <source>
        <dbReference type="PROSITE" id="PS50929"/>
    </source>
</evidence>
<name>A0ABQ3WZS4_9ACTN</name>
<dbReference type="Pfam" id="PF00664">
    <property type="entry name" value="ABC_membrane"/>
    <property type="match status" value="1"/>
</dbReference>
<dbReference type="InterPro" id="IPR027417">
    <property type="entry name" value="P-loop_NTPase"/>
</dbReference>
<dbReference type="InterPro" id="IPR011527">
    <property type="entry name" value="ABC1_TM_dom"/>
</dbReference>
<dbReference type="InterPro" id="IPR003593">
    <property type="entry name" value="AAA+_ATPase"/>
</dbReference>
<accession>A0ABQ3WZS4</accession>
<evidence type="ECO:0000259" key="8">
    <source>
        <dbReference type="PROSITE" id="PS50893"/>
    </source>
</evidence>
<keyword evidence="6 7" id="KW-0472">Membrane</keyword>
<dbReference type="Gene3D" id="3.40.50.300">
    <property type="entry name" value="P-loop containing nucleotide triphosphate hydrolases"/>
    <property type="match status" value="1"/>
</dbReference>
<dbReference type="Proteomes" id="UP000612282">
    <property type="component" value="Unassembled WGS sequence"/>
</dbReference>
<dbReference type="EMBL" id="BOMG01000003">
    <property type="protein sequence ID" value="GID51633.1"/>
    <property type="molecule type" value="Genomic_DNA"/>
</dbReference>
<evidence type="ECO:0000313" key="10">
    <source>
        <dbReference type="EMBL" id="GID51633.1"/>
    </source>
</evidence>
<reference evidence="10 11" key="1">
    <citation type="submission" date="2021-01" db="EMBL/GenBank/DDBJ databases">
        <title>Whole genome shotgun sequence of Actinoplanes couchii NBRC 106145.</title>
        <authorList>
            <person name="Komaki H."/>
            <person name="Tamura T."/>
        </authorList>
    </citation>
    <scope>NUCLEOTIDE SEQUENCE [LARGE SCALE GENOMIC DNA]</scope>
    <source>
        <strain evidence="10 11">NBRC 106145</strain>
    </source>
</reference>
<evidence type="ECO:0000256" key="2">
    <source>
        <dbReference type="ARBA" id="ARBA00022692"/>
    </source>
</evidence>
<dbReference type="PROSITE" id="PS50929">
    <property type="entry name" value="ABC_TM1F"/>
    <property type="match status" value="1"/>
</dbReference>
<feature type="transmembrane region" description="Helical" evidence="7">
    <location>
        <begin position="29"/>
        <end position="53"/>
    </location>
</feature>
<dbReference type="SUPFAM" id="SSF52540">
    <property type="entry name" value="P-loop containing nucleoside triphosphate hydrolases"/>
    <property type="match status" value="1"/>
</dbReference>
<dbReference type="InterPro" id="IPR036640">
    <property type="entry name" value="ABC1_TM_sf"/>
</dbReference>